<reference evidence="1 2" key="1">
    <citation type="journal article" date="2013" name="Int. J. Syst. Evol. Microbiol.">
        <title>Ilumatobacter nonamiense sp. nov. and Ilumatobacter coccineum sp. nov., isolated from seashore sand.</title>
        <authorList>
            <person name="Matsumoto A."/>
            <person name="Kasai H."/>
            <person name="Matsuo Y."/>
            <person name="Shizuri Y."/>
            <person name="Ichikawa N."/>
            <person name="Fujita N."/>
            <person name="Omura S."/>
            <person name="Takahashi Y."/>
        </authorList>
    </citation>
    <scope>NUCLEOTIDE SEQUENCE [LARGE SCALE GENOMIC DNA]</scope>
    <source>
        <strain evidence="2">NBRC 103263 / KCTC 29153 / YM16-304</strain>
    </source>
</reference>
<name>A0A6C7EHZ0_ILUCY</name>
<accession>A0A6C7EHZ0</accession>
<dbReference type="AlphaFoldDB" id="A0A6C7EHZ0"/>
<organism evidence="1 2">
    <name type="scientific">Ilumatobacter coccineus (strain NBRC 103263 / KCTC 29153 / YM16-304)</name>
    <dbReference type="NCBI Taxonomy" id="1313172"/>
    <lineage>
        <taxon>Bacteria</taxon>
        <taxon>Bacillati</taxon>
        <taxon>Actinomycetota</taxon>
        <taxon>Acidimicrobiia</taxon>
        <taxon>Acidimicrobiales</taxon>
        <taxon>Ilumatobacteraceae</taxon>
        <taxon>Ilumatobacter</taxon>
    </lineage>
</organism>
<gene>
    <name evidence="1" type="ORF">YM304_32820</name>
</gene>
<protein>
    <submittedName>
        <fullName evidence="1">Uncharacterized protein</fullName>
    </submittedName>
</protein>
<keyword evidence="2" id="KW-1185">Reference proteome</keyword>
<dbReference type="OrthoDB" id="5187150at2"/>
<dbReference type="KEGG" id="aym:YM304_32820"/>
<evidence type="ECO:0000313" key="1">
    <source>
        <dbReference type="EMBL" id="BAN03596.1"/>
    </source>
</evidence>
<dbReference type="EMBL" id="AP012057">
    <property type="protein sequence ID" value="BAN03596.1"/>
    <property type="molecule type" value="Genomic_DNA"/>
</dbReference>
<dbReference type="RefSeq" id="WP_015442843.1">
    <property type="nucleotide sequence ID" value="NC_020520.1"/>
</dbReference>
<evidence type="ECO:0000313" key="2">
    <source>
        <dbReference type="Proteomes" id="UP000011863"/>
    </source>
</evidence>
<dbReference type="Proteomes" id="UP000011863">
    <property type="component" value="Chromosome"/>
</dbReference>
<proteinExistence type="predicted"/>
<sequence length="111" mass="12046">MEFASTVDFAHAARRLTRAAVRRGLVGPSFRCPPRLVGVDRSIRRRRDADGGGAVVAVRVKGRPREAVLADMIEGIVATNELKPPVADRVRTELWQVIAPVSFSDDKLGAA</sequence>